<sequence>GSGLTEITLPLSVAVFHNFSLTGGGNWVVSADGGHPLAELRNLGNAPTTISLRVQSLPIGWAVSGQTEVVLGVGEVKGVPLELIPSADWDGSMQTIRIEAEDEEDNRGEVLLDTEQSDYSWASSPVIVAMTGDHAIVRIHGTDASSSVEDLVSGLLEWHESGGWALPVVASGNGSLSVDLSSLNYTAHVIEHSIRAAECNVLGTFEEVVAHCSIFNGTEAFSYSILLIDDQGVMLDSASGQVSANSPYGPINLSAEGWSPEPGSRTLTLRLLDGRGFQVAVEEMDFLVRRSDWNIGLVELELDGEGSNQEVKVLTRRANHQLLTDADCHLSVVAGEHSSTHQVSWSSTLAPIFRIDRPDVDDGVEMVVTIGCEFPWDLDSDPSDNEARLILSGGSVGPSEFADMGTAVAAALLVIGVSLAFAWMLRSHREGKELMEMAMAAAEERMAKKRIEPEPSDA</sequence>
<evidence type="ECO:0008006" key="3">
    <source>
        <dbReference type="Google" id="ProtNLM"/>
    </source>
</evidence>
<feature type="non-terminal residue" evidence="2">
    <location>
        <position position="458"/>
    </location>
</feature>
<gene>
    <name evidence="2" type="ORF">METZ01_LOCUS244167</name>
</gene>
<feature type="non-terminal residue" evidence="2">
    <location>
        <position position="1"/>
    </location>
</feature>
<organism evidence="2">
    <name type="scientific">marine metagenome</name>
    <dbReference type="NCBI Taxonomy" id="408172"/>
    <lineage>
        <taxon>unclassified sequences</taxon>
        <taxon>metagenomes</taxon>
        <taxon>ecological metagenomes</taxon>
    </lineage>
</organism>
<evidence type="ECO:0000313" key="2">
    <source>
        <dbReference type="EMBL" id="SVB91313.1"/>
    </source>
</evidence>
<feature type="transmembrane region" description="Helical" evidence="1">
    <location>
        <begin position="404"/>
        <end position="425"/>
    </location>
</feature>
<protein>
    <recommendedName>
        <fullName evidence="3">CARDB domain-containing protein</fullName>
    </recommendedName>
</protein>
<evidence type="ECO:0000256" key="1">
    <source>
        <dbReference type="SAM" id="Phobius"/>
    </source>
</evidence>
<keyword evidence="1" id="KW-0472">Membrane</keyword>
<accession>A0A382HXH6</accession>
<keyword evidence="1" id="KW-0812">Transmembrane</keyword>
<dbReference type="EMBL" id="UINC01063560">
    <property type="protein sequence ID" value="SVB91313.1"/>
    <property type="molecule type" value="Genomic_DNA"/>
</dbReference>
<proteinExistence type="predicted"/>
<keyword evidence="1" id="KW-1133">Transmembrane helix</keyword>
<reference evidence="2" key="1">
    <citation type="submission" date="2018-05" db="EMBL/GenBank/DDBJ databases">
        <authorList>
            <person name="Lanie J.A."/>
            <person name="Ng W.-L."/>
            <person name="Kazmierczak K.M."/>
            <person name="Andrzejewski T.M."/>
            <person name="Davidsen T.M."/>
            <person name="Wayne K.J."/>
            <person name="Tettelin H."/>
            <person name="Glass J.I."/>
            <person name="Rusch D."/>
            <person name="Podicherti R."/>
            <person name="Tsui H.-C.T."/>
            <person name="Winkler M.E."/>
        </authorList>
    </citation>
    <scope>NUCLEOTIDE SEQUENCE</scope>
</reference>
<dbReference type="AlphaFoldDB" id="A0A382HXH6"/>
<name>A0A382HXH6_9ZZZZ</name>